<dbReference type="RefSeq" id="XP_018703972.1">
    <property type="nucleotide sequence ID" value="XM_018848836.1"/>
</dbReference>
<comment type="pathway">
    <text evidence="1">Secondary metabolite biosynthesis.</text>
</comment>
<dbReference type="GeneID" id="30021523"/>
<dbReference type="Gene3D" id="3.90.180.10">
    <property type="entry name" value="Medium-chain alcohol dehydrogenases, catalytic domain"/>
    <property type="match status" value="1"/>
</dbReference>
<gene>
    <name evidence="4" type="ORF">ISF_05231</name>
</gene>
<dbReference type="PANTHER" id="PTHR44573">
    <property type="entry name" value="NADPH-DEPENDENT ALKENAL/ONE OXIDOREDUCTASE, CHLOROPLASTIC"/>
    <property type="match status" value="1"/>
</dbReference>
<proteinExistence type="predicted"/>
<organism evidence="4 5">
    <name type="scientific">Cordyceps fumosorosea (strain ARSEF 2679)</name>
    <name type="common">Isaria fumosorosea</name>
    <dbReference type="NCBI Taxonomy" id="1081104"/>
    <lineage>
        <taxon>Eukaryota</taxon>
        <taxon>Fungi</taxon>
        <taxon>Dikarya</taxon>
        <taxon>Ascomycota</taxon>
        <taxon>Pezizomycotina</taxon>
        <taxon>Sordariomycetes</taxon>
        <taxon>Hypocreomycetidae</taxon>
        <taxon>Hypocreales</taxon>
        <taxon>Cordycipitaceae</taxon>
        <taxon>Cordyceps</taxon>
    </lineage>
</organism>
<name>A0A162J116_CORFA</name>
<dbReference type="Gene3D" id="3.40.50.720">
    <property type="entry name" value="NAD(P)-binding Rossmann-like Domain"/>
    <property type="match status" value="1"/>
</dbReference>
<dbReference type="STRING" id="1081104.A0A162J116"/>
<evidence type="ECO:0000313" key="4">
    <source>
        <dbReference type="EMBL" id="OAA62222.1"/>
    </source>
</evidence>
<dbReference type="OrthoDB" id="191139at2759"/>
<dbReference type="Proteomes" id="UP000076744">
    <property type="component" value="Unassembled WGS sequence"/>
</dbReference>
<dbReference type="InterPro" id="IPR013154">
    <property type="entry name" value="ADH-like_N"/>
</dbReference>
<dbReference type="InterPro" id="IPR011032">
    <property type="entry name" value="GroES-like_sf"/>
</dbReference>
<evidence type="ECO:0000256" key="1">
    <source>
        <dbReference type="ARBA" id="ARBA00005179"/>
    </source>
</evidence>
<dbReference type="SUPFAM" id="SSF50129">
    <property type="entry name" value="GroES-like"/>
    <property type="match status" value="1"/>
</dbReference>
<reference evidence="4 5" key="1">
    <citation type="journal article" date="2016" name="Genome Biol. Evol.">
        <title>Divergent and convergent evolution of fungal pathogenicity.</title>
        <authorList>
            <person name="Shang Y."/>
            <person name="Xiao G."/>
            <person name="Zheng P."/>
            <person name="Cen K."/>
            <person name="Zhan S."/>
            <person name="Wang C."/>
        </authorList>
    </citation>
    <scope>NUCLEOTIDE SEQUENCE [LARGE SCALE GENOMIC DNA]</scope>
    <source>
        <strain evidence="4 5">ARSEF 2679</strain>
    </source>
</reference>
<dbReference type="EMBL" id="AZHB01000012">
    <property type="protein sequence ID" value="OAA62222.1"/>
    <property type="molecule type" value="Genomic_DNA"/>
</dbReference>
<evidence type="ECO:0000313" key="5">
    <source>
        <dbReference type="Proteomes" id="UP000076744"/>
    </source>
</evidence>
<evidence type="ECO:0000259" key="3">
    <source>
        <dbReference type="SMART" id="SM00829"/>
    </source>
</evidence>
<dbReference type="InterPro" id="IPR020843">
    <property type="entry name" value="ER"/>
</dbReference>
<dbReference type="InterPro" id="IPR044626">
    <property type="entry name" value="AOR-like"/>
</dbReference>
<feature type="domain" description="Enoyl reductase (ER)" evidence="3">
    <location>
        <begin position="17"/>
        <end position="364"/>
    </location>
</feature>
<sequence>MEPVPPTMRALVAPFECTPKDYAIHEVPTPRITRPTQVLLRVHAFTFTPGEFRVAAGWMKLIYKPTYPLQLGMEGAGEVVAVGSDVTAFKIGDAAYGNAFERPAFRGPPPGLASEYAVVDERLLLPKPPHLSFADVAPLTGVTVTAVQAFRRGMALAGLESVQGRTVFVGGGLSATGSVGAQYAKNALGAGRLVSTLSTAKMALVDELLPGVVDEKVDYVRTRVSGAVAPRSVDLAYHTQSTAPLRETIAVTRGGGAVVDIAGIPDRQLVRDVLGTDRLPWWLLLALEVLQLRRWWLLLGTGVGYAMISGAPDVREDLERAGEVVASGQVKAVPTTVDFDDLGAVRTVCGTAYKGKGGVGQIVVRIR</sequence>
<keyword evidence="2" id="KW-0560">Oxidoreductase</keyword>
<dbReference type="Pfam" id="PF08240">
    <property type="entry name" value="ADH_N"/>
    <property type="match status" value="1"/>
</dbReference>
<comment type="caution">
    <text evidence="4">The sequence shown here is derived from an EMBL/GenBank/DDBJ whole genome shotgun (WGS) entry which is preliminary data.</text>
</comment>
<dbReference type="AlphaFoldDB" id="A0A162J116"/>
<dbReference type="InterPro" id="IPR036291">
    <property type="entry name" value="NAD(P)-bd_dom_sf"/>
</dbReference>
<evidence type="ECO:0000256" key="2">
    <source>
        <dbReference type="ARBA" id="ARBA00023002"/>
    </source>
</evidence>
<dbReference type="SUPFAM" id="SSF51735">
    <property type="entry name" value="NAD(P)-binding Rossmann-fold domains"/>
    <property type="match status" value="1"/>
</dbReference>
<protein>
    <submittedName>
        <fullName evidence="4">GroES-like protein</fullName>
    </submittedName>
</protein>
<dbReference type="GO" id="GO:0016628">
    <property type="term" value="F:oxidoreductase activity, acting on the CH-CH group of donors, NAD or NADP as acceptor"/>
    <property type="evidence" value="ECO:0007669"/>
    <property type="project" value="InterPro"/>
</dbReference>
<dbReference type="SMART" id="SM00829">
    <property type="entry name" value="PKS_ER"/>
    <property type="match status" value="1"/>
</dbReference>
<accession>A0A162J116</accession>
<keyword evidence="5" id="KW-1185">Reference proteome</keyword>
<dbReference type="PANTHER" id="PTHR44573:SF1">
    <property type="entry name" value="NADPH-DEPENDENT ALKENAL_ONE OXIDOREDUCTASE, CHLOROPLASTIC"/>
    <property type="match status" value="1"/>
</dbReference>